<evidence type="ECO:0000259" key="8">
    <source>
        <dbReference type="PROSITE" id="PS51160"/>
    </source>
</evidence>
<sequence>MSAERLSAFVHGHVQGVGFRWSTRSRALELGLVGYAANLADGRVHVVAEGPREDLDALLGFLHGPDTPGRVDTVVERFEQARGDLRGFVER</sequence>
<evidence type="ECO:0000256" key="2">
    <source>
        <dbReference type="ARBA" id="ARBA00012150"/>
    </source>
</evidence>
<gene>
    <name evidence="9" type="primary">acyP</name>
    <name evidence="9" type="ORF">nbrc107697_16350</name>
</gene>
<proteinExistence type="inferred from homology"/>
<dbReference type="AlphaFoldDB" id="A0A7I9UXH4"/>
<feature type="active site" evidence="5">
    <location>
        <position position="20"/>
    </location>
</feature>
<dbReference type="PANTHER" id="PTHR47268">
    <property type="entry name" value="ACYLPHOSPHATASE"/>
    <property type="match status" value="1"/>
</dbReference>
<protein>
    <recommendedName>
        <fullName evidence="3 5">Acylphosphatase</fullName>
        <ecNumber evidence="2 5">3.6.1.7</ecNumber>
    </recommendedName>
</protein>
<evidence type="ECO:0000256" key="5">
    <source>
        <dbReference type="PROSITE-ProRule" id="PRU00520"/>
    </source>
</evidence>
<dbReference type="Gene3D" id="3.30.70.100">
    <property type="match status" value="1"/>
</dbReference>
<dbReference type="EMBL" id="BJOU01000001">
    <property type="protein sequence ID" value="GED97596.1"/>
    <property type="molecule type" value="Genomic_DNA"/>
</dbReference>
<dbReference type="PROSITE" id="PS00151">
    <property type="entry name" value="ACYLPHOSPHATASE_2"/>
    <property type="match status" value="1"/>
</dbReference>
<dbReference type="InterPro" id="IPR017968">
    <property type="entry name" value="Acylphosphatase_CS"/>
</dbReference>
<evidence type="ECO:0000256" key="1">
    <source>
        <dbReference type="ARBA" id="ARBA00005614"/>
    </source>
</evidence>
<evidence type="ECO:0000256" key="6">
    <source>
        <dbReference type="RuleBase" id="RU000553"/>
    </source>
</evidence>
<evidence type="ECO:0000313" key="9">
    <source>
        <dbReference type="EMBL" id="GED97596.1"/>
    </source>
</evidence>
<accession>A0A7I9UXH4</accession>
<dbReference type="RefSeq" id="WP_161926899.1">
    <property type="nucleotide sequence ID" value="NZ_BJOU01000001.1"/>
</dbReference>
<dbReference type="PROSITE" id="PS51160">
    <property type="entry name" value="ACYLPHOSPHATASE_3"/>
    <property type="match status" value="1"/>
</dbReference>
<dbReference type="NCBIfam" id="NF010997">
    <property type="entry name" value="PRK14422.1"/>
    <property type="match status" value="1"/>
</dbReference>
<comment type="caution">
    <text evidence="9">The sequence shown here is derived from an EMBL/GenBank/DDBJ whole genome shotgun (WGS) entry which is preliminary data.</text>
</comment>
<evidence type="ECO:0000256" key="4">
    <source>
        <dbReference type="ARBA" id="ARBA00047645"/>
    </source>
</evidence>
<dbReference type="InterPro" id="IPR036046">
    <property type="entry name" value="Acylphosphatase-like_dom_sf"/>
</dbReference>
<comment type="catalytic activity">
    <reaction evidence="4 5 6">
        <text>an acyl phosphate + H2O = a carboxylate + phosphate + H(+)</text>
        <dbReference type="Rhea" id="RHEA:14965"/>
        <dbReference type="ChEBI" id="CHEBI:15377"/>
        <dbReference type="ChEBI" id="CHEBI:15378"/>
        <dbReference type="ChEBI" id="CHEBI:29067"/>
        <dbReference type="ChEBI" id="CHEBI:43474"/>
        <dbReference type="ChEBI" id="CHEBI:59918"/>
        <dbReference type="EC" id="3.6.1.7"/>
    </reaction>
</comment>
<dbReference type="EC" id="3.6.1.7" evidence="2 5"/>
<dbReference type="Pfam" id="PF00708">
    <property type="entry name" value="Acylphosphatase"/>
    <property type="match status" value="1"/>
</dbReference>
<dbReference type="OrthoDB" id="3182027at2"/>
<evidence type="ECO:0000313" key="10">
    <source>
        <dbReference type="Proteomes" id="UP000444980"/>
    </source>
</evidence>
<reference evidence="10" key="1">
    <citation type="submission" date="2019-06" db="EMBL/GenBank/DDBJ databases">
        <title>Gordonia isolated from sludge of a wastewater treatment plant.</title>
        <authorList>
            <person name="Tamura T."/>
            <person name="Aoyama K."/>
            <person name="Kang Y."/>
            <person name="Saito S."/>
            <person name="Akiyama N."/>
            <person name="Yazawa K."/>
            <person name="Gonoi T."/>
            <person name="Mikami Y."/>
        </authorList>
    </citation>
    <scope>NUCLEOTIDE SEQUENCE [LARGE SCALE GENOMIC DNA]</scope>
    <source>
        <strain evidence="10">NBRC 107697</strain>
    </source>
</reference>
<keyword evidence="10" id="KW-1185">Reference proteome</keyword>
<dbReference type="GO" id="GO:0003998">
    <property type="term" value="F:acylphosphatase activity"/>
    <property type="evidence" value="ECO:0007669"/>
    <property type="project" value="UniProtKB-EC"/>
</dbReference>
<evidence type="ECO:0000256" key="7">
    <source>
        <dbReference type="RuleBase" id="RU004168"/>
    </source>
</evidence>
<dbReference type="PANTHER" id="PTHR47268:SF4">
    <property type="entry name" value="ACYLPHOSPHATASE"/>
    <property type="match status" value="1"/>
</dbReference>
<dbReference type="InterPro" id="IPR001792">
    <property type="entry name" value="Acylphosphatase-like_dom"/>
</dbReference>
<name>A0A7I9UXH4_9ACTN</name>
<feature type="active site" evidence="5">
    <location>
        <position position="38"/>
    </location>
</feature>
<dbReference type="SUPFAM" id="SSF54975">
    <property type="entry name" value="Acylphosphatase/BLUF domain-like"/>
    <property type="match status" value="1"/>
</dbReference>
<keyword evidence="5 6" id="KW-0378">Hydrolase</keyword>
<evidence type="ECO:0000256" key="3">
    <source>
        <dbReference type="ARBA" id="ARBA00015991"/>
    </source>
</evidence>
<organism evidence="9 10">
    <name type="scientific">Gordonia crocea</name>
    <dbReference type="NCBI Taxonomy" id="589162"/>
    <lineage>
        <taxon>Bacteria</taxon>
        <taxon>Bacillati</taxon>
        <taxon>Actinomycetota</taxon>
        <taxon>Actinomycetes</taxon>
        <taxon>Mycobacteriales</taxon>
        <taxon>Gordoniaceae</taxon>
        <taxon>Gordonia</taxon>
    </lineage>
</organism>
<comment type="similarity">
    <text evidence="1 7">Belongs to the acylphosphatase family.</text>
</comment>
<feature type="domain" description="Acylphosphatase-like" evidence="8">
    <location>
        <begin position="5"/>
        <end position="91"/>
    </location>
</feature>
<dbReference type="InterPro" id="IPR020456">
    <property type="entry name" value="Acylphosphatase"/>
</dbReference>
<dbReference type="PROSITE" id="PS00150">
    <property type="entry name" value="ACYLPHOSPHATASE_1"/>
    <property type="match status" value="1"/>
</dbReference>
<dbReference type="Proteomes" id="UP000444980">
    <property type="component" value="Unassembled WGS sequence"/>
</dbReference>